<sequence length="98" mass="11667">MNQEDEKFIQDNIYNFECVKVGFMKNLPLHILVGYEQIYRRYLDGGFILTSWCANCVHDMMKRLSNYWDAYQASKLIEVEQPIEPTPKKKGRPFKKSQ</sequence>
<accession>A0A6J5LW78</accession>
<reference evidence="1" key="1">
    <citation type="submission" date="2020-04" db="EMBL/GenBank/DDBJ databases">
        <authorList>
            <person name="Chiriac C."/>
            <person name="Salcher M."/>
            <person name="Ghai R."/>
            <person name="Kavagutti S V."/>
        </authorList>
    </citation>
    <scope>NUCLEOTIDE SEQUENCE</scope>
</reference>
<name>A0A6J5LW78_9CAUD</name>
<proteinExistence type="predicted"/>
<protein>
    <submittedName>
        <fullName evidence="1">Uncharacterized protein</fullName>
    </submittedName>
</protein>
<organism evidence="1">
    <name type="scientific">uncultured Caudovirales phage</name>
    <dbReference type="NCBI Taxonomy" id="2100421"/>
    <lineage>
        <taxon>Viruses</taxon>
        <taxon>Duplodnaviria</taxon>
        <taxon>Heunggongvirae</taxon>
        <taxon>Uroviricota</taxon>
        <taxon>Caudoviricetes</taxon>
        <taxon>Peduoviridae</taxon>
        <taxon>Maltschvirus</taxon>
        <taxon>Maltschvirus maltsch</taxon>
    </lineage>
</organism>
<gene>
    <name evidence="1" type="ORF">UFOVP321_25</name>
</gene>
<evidence type="ECO:0000313" key="1">
    <source>
        <dbReference type="EMBL" id="CAB4137373.1"/>
    </source>
</evidence>
<dbReference type="EMBL" id="LR796333">
    <property type="protein sequence ID" value="CAB4137373.1"/>
    <property type="molecule type" value="Genomic_DNA"/>
</dbReference>